<dbReference type="EMBL" id="GGEC01093298">
    <property type="protein sequence ID" value="MBX73782.1"/>
    <property type="molecule type" value="Transcribed_RNA"/>
</dbReference>
<proteinExistence type="predicted"/>
<accession>A0A2P2R3D4</accession>
<name>A0A2P2R3D4_RHIMU</name>
<sequence>MSPHNKISIARKHDKLAIVWIIGGGTTEFFPT</sequence>
<evidence type="ECO:0000313" key="1">
    <source>
        <dbReference type="EMBL" id="MBX73782.1"/>
    </source>
</evidence>
<organism evidence="1">
    <name type="scientific">Rhizophora mucronata</name>
    <name type="common">Asiatic mangrove</name>
    <dbReference type="NCBI Taxonomy" id="61149"/>
    <lineage>
        <taxon>Eukaryota</taxon>
        <taxon>Viridiplantae</taxon>
        <taxon>Streptophyta</taxon>
        <taxon>Embryophyta</taxon>
        <taxon>Tracheophyta</taxon>
        <taxon>Spermatophyta</taxon>
        <taxon>Magnoliopsida</taxon>
        <taxon>eudicotyledons</taxon>
        <taxon>Gunneridae</taxon>
        <taxon>Pentapetalae</taxon>
        <taxon>rosids</taxon>
        <taxon>fabids</taxon>
        <taxon>Malpighiales</taxon>
        <taxon>Rhizophoraceae</taxon>
        <taxon>Rhizophora</taxon>
    </lineage>
</organism>
<reference evidence="1" key="1">
    <citation type="submission" date="2018-02" db="EMBL/GenBank/DDBJ databases">
        <title>Rhizophora mucronata_Transcriptome.</title>
        <authorList>
            <person name="Meera S.P."/>
            <person name="Sreeshan A."/>
            <person name="Augustine A."/>
        </authorList>
    </citation>
    <scope>NUCLEOTIDE SEQUENCE</scope>
    <source>
        <tissue evidence="1">Leaf</tissue>
    </source>
</reference>
<protein>
    <submittedName>
        <fullName evidence="1">Uncharacterized protein</fullName>
    </submittedName>
</protein>
<dbReference type="AlphaFoldDB" id="A0A2P2R3D4"/>